<dbReference type="GO" id="GO:1990112">
    <property type="term" value="C:RQC complex"/>
    <property type="evidence" value="ECO:0007669"/>
    <property type="project" value="TreeGrafter"/>
</dbReference>
<dbReference type="AlphaFoldDB" id="A0A845QIN1"/>
<dbReference type="GO" id="GO:0000049">
    <property type="term" value="F:tRNA binding"/>
    <property type="evidence" value="ECO:0007669"/>
    <property type="project" value="UniProtKB-UniRule"/>
</dbReference>
<comment type="similarity">
    <text evidence="5">Belongs to the NEMF family.</text>
</comment>
<feature type="domain" description="NFACT RNA-binding" evidence="6">
    <location>
        <begin position="475"/>
        <end position="574"/>
    </location>
</feature>
<sequence>MIINLFYHIFLSLTNDSTSGYNRESIAKERSHIMAFDGIITCAMVKELQDTIMLGKIEKVYQPESDELVFHIHTKQGNKKLYASINSAHSCLHFIEENPINPPAPLAFCMLLRKHLVGGRIVEVSQKDAERIIEISLETLNELGFTVSKKLIFEIMGKHSNIILVDMTTGRIIDSIKRISIDVNRVRQVLPGKEYVYPPAQDKISFKEISDEALLEMAANPKEILSKVGGISPAVASEFSINDDRVSWLSAQRSSIASGTFIPHIYADEKGVPQEFHIASLSQYEESTQRIDFETLSQCLSYYFDHKQSSNRARQKSHDLVKSVSSLLDKLYLKKQRLSEDLLKAENSENLRLYGELLTANMHLAKPGDAAVEVMNYYDGSTVKIPLDPRHSPSKNAQQYFKRYGKSKTAIKEKQVQLCETDADIQYLESVLTYLNNTDSIEEIEALRGELSETGYIKKRKSAFKEKKYKPQPHRYTLCDGSQVLVGRNNKENDILTLKTASKTDLWLHTKDIPGSHVIVQTGGAALSEEALFEAAAIAAYHSKGRTSENVPVDYVQVKYVKKPSGAKPGMVIFTNNRTLWVNPKLPESK</sequence>
<keyword evidence="3 5" id="KW-0694">RNA-binding</keyword>
<dbReference type="RefSeq" id="WP_160201240.1">
    <property type="nucleotide sequence ID" value="NZ_QXWK01000008.1"/>
</dbReference>
<reference evidence="7 8" key="1">
    <citation type="submission" date="2018-08" db="EMBL/GenBank/DDBJ databases">
        <title>Murine metabolic-syndrome-specific gut microbial biobank.</title>
        <authorList>
            <person name="Liu C."/>
        </authorList>
    </citation>
    <scope>NUCLEOTIDE SEQUENCE [LARGE SCALE GENOMIC DNA]</scope>
    <source>
        <strain evidence="7 8">28</strain>
    </source>
</reference>
<dbReference type="FunFam" id="2.30.310.10:FF:000004">
    <property type="entry name" value="Fibronectin-binding protein A"/>
    <property type="match status" value="1"/>
</dbReference>
<dbReference type="Proteomes" id="UP000446866">
    <property type="component" value="Unassembled WGS sequence"/>
</dbReference>
<evidence type="ECO:0000313" key="8">
    <source>
        <dbReference type="Proteomes" id="UP000446866"/>
    </source>
</evidence>
<dbReference type="InterPro" id="IPR008532">
    <property type="entry name" value="NFACT_RNA-bd"/>
</dbReference>
<dbReference type="Gene3D" id="2.30.310.10">
    <property type="entry name" value="ibrinogen binding protein from staphylococcus aureus domain"/>
    <property type="match status" value="1"/>
</dbReference>
<dbReference type="Pfam" id="PF05833">
    <property type="entry name" value="NFACT_N"/>
    <property type="match status" value="1"/>
</dbReference>
<protein>
    <recommendedName>
        <fullName evidence="5">Rqc2 homolog RqcH</fullName>
        <shortName evidence="5">RqcH</shortName>
    </recommendedName>
</protein>
<evidence type="ECO:0000313" key="7">
    <source>
        <dbReference type="EMBL" id="NBH60961.1"/>
    </source>
</evidence>
<keyword evidence="8" id="KW-1185">Reference proteome</keyword>
<dbReference type="InterPro" id="IPR043682">
    <property type="entry name" value="RqcH_bacterial"/>
</dbReference>
<dbReference type="PANTHER" id="PTHR15239">
    <property type="entry name" value="NUCLEAR EXPORT MEDIATOR FACTOR NEMF"/>
    <property type="match status" value="1"/>
</dbReference>
<comment type="subunit">
    <text evidence="5">Associates with stalled 50S ribosomal subunits. Binds to RqcP.</text>
</comment>
<keyword evidence="2 5" id="KW-0699">rRNA-binding</keyword>
<dbReference type="EMBL" id="QXWK01000008">
    <property type="protein sequence ID" value="NBH60961.1"/>
    <property type="molecule type" value="Genomic_DNA"/>
</dbReference>
<dbReference type="GO" id="GO:0072344">
    <property type="term" value="P:rescue of stalled ribosome"/>
    <property type="evidence" value="ECO:0007669"/>
    <property type="project" value="UniProtKB-UniRule"/>
</dbReference>
<dbReference type="GO" id="GO:0019843">
    <property type="term" value="F:rRNA binding"/>
    <property type="evidence" value="ECO:0007669"/>
    <property type="project" value="UniProtKB-UniRule"/>
</dbReference>
<accession>A0A845QIN1</accession>
<dbReference type="PANTHER" id="PTHR15239:SF6">
    <property type="entry name" value="RIBOSOME QUALITY CONTROL COMPLEX SUBUNIT NEMF"/>
    <property type="match status" value="1"/>
</dbReference>
<keyword evidence="4 5" id="KW-0648">Protein biosynthesis</keyword>
<proteinExistence type="inferred from homology"/>
<organism evidence="7 8">
    <name type="scientific">Anaerotruncus colihominis</name>
    <dbReference type="NCBI Taxonomy" id="169435"/>
    <lineage>
        <taxon>Bacteria</taxon>
        <taxon>Bacillati</taxon>
        <taxon>Bacillota</taxon>
        <taxon>Clostridia</taxon>
        <taxon>Eubacteriales</taxon>
        <taxon>Oscillospiraceae</taxon>
        <taxon>Anaerotruncus</taxon>
    </lineage>
</organism>
<evidence type="ECO:0000256" key="4">
    <source>
        <dbReference type="ARBA" id="ARBA00022917"/>
    </source>
</evidence>
<dbReference type="HAMAP" id="MF_00844_B">
    <property type="entry name" value="RqcH_B"/>
    <property type="match status" value="1"/>
</dbReference>
<evidence type="ECO:0000259" key="6">
    <source>
        <dbReference type="Pfam" id="PF05670"/>
    </source>
</evidence>
<dbReference type="Pfam" id="PF05670">
    <property type="entry name" value="NFACT-R_1"/>
    <property type="match status" value="1"/>
</dbReference>
<evidence type="ECO:0000256" key="1">
    <source>
        <dbReference type="ARBA" id="ARBA00022555"/>
    </source>
</evidence>
<evidence type="ECO:0000256" key="3">
    <source>
        <dbReference type="ARBA" id="ARBA00022884"/>
    </source>
</evidence>
<gene>
    <name evidence="5" type="primary">rqcH</name>
    <name evidence="7" type="ORF">D0435_04755</name>
</gene>
<evidence type="ECO:0000256" key="5">
    <source>
        <dbReference type="HAMAP-Rule" id="MF_00844"/>
    </source>
</evidence>
<dbReference type="GO" id="GO:0043023">
    <property type="term" value="F:ribosomal large subunit binding"/>
    <property type="evidence" value="ECO:0007669"/>
    <property type="project" value="UniProtKB-UniRule"/>
</dbReference>
<keyword evidence="1 5" id="KW-0820">tRNA-binding</keyword>
<evidence type="ECO:0000256" key="2">
    <source>
        <dbReference type="ARBA" id="ARBA00022730"/>
    </source>
</evidence>
<dbReference type="InterPro" id="IPR051608">
    <property type="entry name" value="RQC_Subunit_NEMF"/>
</dbReference>
<comment type="function">
    <text evidence="5">Key component of the ribosome quality control system (RQC), a ribosome-associated complex that mediates the extraction of incompletely synthesized nascent chains from stalled ribosomes and their subsequent degradation. RqcH recruits Ala-charged tRNA, and with RqcP directs the elongation of stalled nascent chains on 50S ribosomal subunits, leading to non-templated C-terminal alanine extensions (Ala tail). The Ala tail promotes nascent chain degradation. May add between 1 and at least 8 Ala residues. Binds to stalled 50S ribosomal subunits.</text>
</comment>
<comment type="caution">
    <text evidence="7">The sequence shown here is derived from an EMBL/GenBank/DDBJ whole genome shotgun (WGS) entry which is preliminary data.</text>
</comment>
<name>A0A845QIN1_9FIRM</name>